<dbReference type="InterPro" id="IPR013096">
    <property type="entry name" value="Cupin_2"/>
</dbReference>
<dbReference type="Gene3D" id="2.60.120.10">
    <property type="entry name" value="Jelly Rolls"/>
    <property type="match status" value="1"/>
</dbReference>
<evidence type="ECO:0000313" key="3">
    <source>
        <dbReference type="EMBL" id="EFL96016.1"/>
    </source>
</evidence>
<gene>
    <name evidence="3" type="ORF">HMPREF0623_0067</name>
</gene>
<dbReference type="Gene3D" id="1.10.10.60">
    <property type="entry name" value="Homeodomain-like"/>
    <property type="match status" value="2"/>
</dbReference>
<dbReference type="InterPro" id="IPR014710">
    <property type="entry name" value="RmlC-like_jellyroll"/>
</dbReference>
<organism evidence="3 4">
    <name type="scientific">Pediococcus acidilactici DSM 20284</name>
    <dbReference type="NCBI Taxonomy" id="862514"/>
    <lineage>
        <taxon>Bacteria</taxon>
        <taxon>Bacillati</taxon>
        <taxon>Bacillota</taxon>
        <taxon>Bacilli</taxon>
        <taxon>Lactobacillales</taxon>
        <taxon>Lactobacillaceae</taxon>
        <taxon>Pediococcus</taxon>
        <taxon>Pediococcus acidilactici group</taxon>
    </lineage>
</organism>
<dbReference type="SMART" id="SM00342">
    <property type="entry name" value="HTH_ARAC"/>
    <property type="match status" value="1"/>
</dbReference>
<dbReference type="Pfam" id="PF12833">
    <property type="entry name" value="HTH_18"/>
    <property type="match status" value="1"/>
</dbReference>
<dbReference type="EMBL" id="AEEG01000002">
    <property type="protein sequence ID" value="EFL96016.1"/>
    <property type="molecule type" value="Genomic_DNA"/>
</dbReference>
<feature type="domain" description="HTH araC/xylS-type" evidence="2">
    <location>
        <begin position="240"/>
        <end position="335"/>
    </location>
</feature>
<accession>E0NEK5</accession>
<evidence type="ECO:0000256" key="1">
    <source>
        <dbReference type="ARBA" id="ARBA00023125"/>
    </source>
</evidence>
<name>E0NEK5_PEDAC</name>
<dbReference type="HOGENOM" id="CLU_000445_88_0_9"/>
<protein>
    <submittedName>
        <fullName evidence="3">Transcriptional regulator, AraC family</fullName>
    </submittedName>
</protein>
<dbReference type="RefSeq" id="WP_004165640.1">
    <property type="nucleotide sequence ID" value="NZ_GL397067.1"/>
</dbReference>
<dbReference type="GO" id="GO:0043565">
    <property type="term" value="F:sequence-specific DNA binding"/>
    <property type="evidence" value="ECO:0007669"/>
    <property type="project" value="InterPro"/>
</dbReference>
<dbReference type="InterPro" id="IPR011051">
    <property type="entry name" value="RmlC_Cupin_sf"/>
</dbReference>
<dbReference type="PANTHER" id="PTHR43280">
    <property type="entry name" value="ARAC-FAMILY TRANSCRIPTIONAL REGULATOR"/>
    <property type="match status" value="1"/>
</dbReference>
<dbReference type="PANTHER" id="PTHR43280:SF28">
    <property type="entry name" value="HTH-TYPE TRANSCRIPTIONAL ACTIVATOR RHAS"/>
    <property type="match status" value="1"/>
</dbReference>
<dbReference type="SUPFAM" id="SSF51182">
    <property type="entry name" value="RmlC-like cupins"/>
    <property type="match status" value="1"/>
</dbReference>
<dbReference type="PROSITE" id="PS01124">
    <property type="entry name" value="HTH_ARAC_FAMILY_2"/>
    <property type="match status" value="1"/>
</dbReference>
<dbReference type="AlphaFoldDB" id="E0NEK5"/>
<evidence type="ECO:0000313" key="4">
    <source>
        <dbReference type="Proteomes" id="UP000004470"/>
    </source>
</evidence>
<evidence type="ECO:0000259" key="2">
    <source>
        <dbReference type="PROSITE" id="PS01124"/>
    </source>
</evidence>
<keyword evidence="4" id="KW-1185">Reference proteome</keyword>
<reference evidence="3" key="1">
    <citation type="submission" date="2010-07" db="EMBL/GenBank/DDBJ databases">
        <authorList>
            <person name="Muzny D."/>
            <person name="Qin X."/>
            <person name="Deng J."/>
            <person name="Jiang H."/>
            <person name="Liu Y."/>
            <person name="Qu J."/>
            <person name="Song X.-Z."/>
            <person name="Zhang L."/>
            <person name="Thornton R."/>
            <person name="Coyle M."/>
            <person name="Francisco L."/>
            <person name="Jackson L."/>
            <person name="Javaid M."/>
            <person name="Korchina V."/>
            <person name="Kovar C."/>
            <person name="Mata R."/>
            <person name="Mathew T."/>
            <person name="Ngo R."/>
            <person name="Nguyen L."/>
            <person name="Nguyen N."/>
            <person name="Okwuonu G."/>
            <person name="Ongeri F."/>
            <person name="Pham C."/>
            <person name="Simmons D."/>
            <person name="Wilczek-Boney K."/>
            <person name="Hale W."/>
            <person name="Jakkamsetti A."/>
            <person name="Pham P."/>
            <person name="Ruth R."/>
            <person name="San Lucas F."/>
            <person name="Warren J."/>
            <person name="Zhang J."/>
            <person name="Zhao Z."/>
            <person name="Zhou C."/>
            <person name="Zhu D."/>
            <person name="Lee S."/>
            <person name="Bess C."/>
            <person name="Blankenburg K."/>
            <person name="Forbes L."/>
            <person name="Fu Q."/>
            <person name="Gubbala S."/>
            <person name="Hirani K."/>
            <person name="Jayaseelan J.C."/>
            <person name="Lara F."/>
            <person name="Munidasa M."/>
            <person name="Palculict T."/>
            <person name="Patil S."/>
            <person name="Pu L.-L."/>
            <person name="Saada N."/>
            <person name="Tang L."/>
            <person name="Weissenberger G."/>
            <person name="Zhu Y."/>
            <person name="Hemphill L."/>
            <person name="Shang Y."/>
            <person name="Youmans B."/>
            <person name="Ayvaz T."/>
            <person name="Ross M."/>
            <person name="Santibanez J."/>
            <person name="Aqrawi P."/>
            <person name="Gross S."/>
            <person name="Joshi V."/>
            <person name="Fowler G."/>
            <person name="Nazareth L."/>
            <person name="Reid J."/>
            <person name="Worley K."/>
            <person name="Petrosino J."/>
            <person name="Highlander S."/>
            <person name="Gibbs R."/>
        </authorList>
    </citation>
    <scope>NUCLEOTIDE SEQUENCE [LARGE SCALE GENOMIC DNA]</scope>
    <source>
        <strain evidence="3">DSM 20284</strain>
    </source>
</reference>
<dbReference type="GO" id="GO:0003700">
    <property type="term" value="F:DNA-binding transcription factor activity"/>
    <property type="evidence" value="ECO:0007669"/>
    <property type="project" value="InterPro"/>
</dbReference>
<dbReference type="Pfam" id="PF07883">
    <property type="entry name" value="Cupin_2"/>
    <property type="match status" value="1"/>
</dbReference>
<sequence>MKSIIFTGGIQINPRALHMLSQTNIVEEKQKIKRSFVEDMPSYVLQTGELSDDKIQILNNNLFKNRDVYISRHNRYAPYPAHSHTFFEMNYMLQGHATEIVNDQRIELQTGDLLLLDIGAKHQIAALGDHDILVNILFKRQVISINLLNDIRRSNSILHDFLIDRAIDDATGTKNFLLFKHKSGHEIPNVLDKIIEEYYLKRDFSNSIIKSYLQILFVLLVRHYPLDIGQHPTKQQILVTKILKQIAENYQTIRLDDLARKYKYSKNYLGNLFKEVTGKTFTQAVTQQRLIQARNLISSTNLPITEIMHQIGITNKTFFYKKYEEFYHGKPGDDR</sequence>
<keyword evidence="1" id="KW-0238">DNA-binding</keyword>
<proteinExistence type="predicted"/>
<dbReference type="eggNOG" id="COG0662">
    <property type="taxonomic scope" value="Bacteria"/>
</dbReference>
<dbReference type="InterPro" id="IPR018060">
    <property type="entry name" value="HTH_AraC"/>
</dbReference>
<comment type="caution">
    <text evidence="3">The sequence shown here is derived from an EMBL/GenBank/DDBJ whole genome shotgun (WGS) entry which is preliminary data.</text>
</comment>
<dbReference type="eggNOG" id="COG2207">
    <property type="taxonomic scope" value="Bacteria"/>
</dbReference>
<dbReference type="Proteomes" id="UP000004470">
    <property type="component" value="Unassembled WGS sequence"/>
</dbReference>